<dbReference type="InterPro" id="IPR036852">
    <property type="entry name" value="Peptidase_S8/S53_dom_sf"/>
</dbReference>
<evidence type="ECO:0000313" key="13">
    <source>
        <dbReference type="EMBL" id="NYH85106.1"/>
    </source>
</evidence>
<feature type="domain" description="Peptidase S8/S53" evidence="11">
    <location>
        <begin position="232"/>
        <end position="495"/>
    </location>
</feature>
<evidence type="ECO:0000313" key="16">
    <source>
        <dbReference type="Proteomes" id="UP000533017"/>
    </source>
</evidence>
<evidence type="ECO:0000256" key="5">
    <source>
        <dbReference type="ARBA" id="ARBA00022729"/>
    </source>
</evidence>
<keyword evidence="7 9" id="KW-0720">Serine protease</keyword>
<evidence type="ECO:0000256" key="8">
    <source>
        <dbReference type="PIRSR" id="PIRSR615500-1"/>
    </source>
</evidence>
<dbReference type="InterPro" id="IPR015500">
    <property type="entry name" value="Peptidase_S8_subtilisin-rel"/>
</dbReference>
<dbReference type="Pfam" id="PF00082">
    <property type="entry name" value="Peptidase_S8"/>
    <property type="match status" value="1"/>
</dbReference>
<evidence type="ECO:0000256" key="6">
    <source>
        <dbReference type="ARBA" id="ARBA00022801"/>
    </source>
</evidence>
<evidence type="ECO:0000256" key="7">
    <source>
        <dbReference type="ARBA" id="ARBA00022825"/>
    </source>
</evidence>
<keyword evidence="6 9" id="KW-0378">Hydrolase</keyword>
<dbReference type="SUPFAM" id="SSF52743">
    <property type="entry name" value="Subtilisin-like"/>
    <property type="match status" value="1"/>
</dbReference>
<dbReference type="InterPro" id="IPR023828">
    <property type="entry name" value="Peptidase_S8_Ser-AS"/>
</dbReference>
<gene>
    <name evidence="13" type="ORF">FHR37_003957</name>
    <name evidence="14" type="ORF">SAMN05421678_11178</name>
</gene>
<dbReference type="EMBL" id="JACBZA010000001">
    <property type="protein sequence ID" value="NYH85106.1"/>
    <property type="molecule type" value="Genomic_DNA"/>
</dbReference>
<keyword evidence="2" id="KW-0134">Cell wall</keyword>
<dbReference type="InterPro" id="IPR003137">
    <property type="entry name" value="PA_domain"/>
</dbReference>
<dbReference type="GO" id="GO:0004252">
    <property type="term" value="F:serine-type endopeptidase activity"/>
    <property type="evidence" value="ECO:0007669"/>
    <property type="project" value="UniProtKB-UniRule"/>
</dbReference>
<evidence type="ECO:0000256" key="3">
    <source>
        <dbReference type="ARBA" id="ARBA00022525"/>
    </source>
</evidence>
<sequence>MAAAAASANSVPTKNVPTKTVAATSASAPVKAASGPAAITLITGDRVQLRSLGGGKTTAAVDPARRPNGVVPQFEVSTRDGRTYVVPSDVGSLLQADVLDPALFDVTALAKQGYDDAASPSLPLIVTYPKKTAKTLRTKAIPGERDRRVLDSVDGVATKVAKDEVTKLGNAVFELAEAAQKSGRRTTSLTAAQAGPLAGVRKIWLDARVRVALDQSTRQIHAPAAWDAGYTGKGVKVAVLDTGIDTTHPDLAGRVSAAHNFTDDPDTNDGFGHGTHVASIVGGSGAASDGARKGVAYGADLLNGKVLNSEGNGALSWVIAGMEWAAGDEHADIVNMSLGSDPTEFGSSLVTAAVDRLSNEDGTLFVVAAGNRGCDGCVLSPGDAPSALTVGAVDRQDRLADFSSRGPGPVNLALKPDITAPGVGIWAARAKDGKLGGSGPYLQLSGTSMASPHVAGAAALLSQARPDMTWQELKAALMSTAVPTPGLREYEQGAGRVDVGRVLKSPVLAEQGSLDFGIITLKAAGGTEPVARKLAYRNVSEQPVTLDLHSQLRDQDGAEVDYASVEPSQLTVAPGTVGTATVTLDPGTAKVGKYTGTVVADSPQVPSLHTPIGFVGKPQLFDLRLRGIARDGRPSRPGIGGAVADGSLGSPVVDVQTGASRWDYCASQDPKQELCLRVHVGTYSVLAYIDTRPAGEPADASFPIAPVSTALVGDPELRISGNTTLTLDARKAVEVKVSTPANPEARANPGGAVELKWSRVAADGTVVSDAVVNNPGAQAEERFFVQPMDGVSAGSFEATSRMRLEAPNVTMSVPGAKDVKLDPQYYRMDWFSNHSWEFPVLKGAATIPVVDAGEGRPADLAGLDLKGAVALVRRTDDVPVAVQSNAAADAGARLVAIYNDDPGSNSNPGGSADLQLKVPTVHLTGTEGGTLLALLGKGRLTVRAGGNMASPYVYDLVFAEGNRVPGKLDYRVAPKDLVRVDENLHSLATENISYSEGSFAFGPTDTSSLTFMRPVFGAPRSRVVYHVSDPQTTWAYTMATPERPYQRGETDPPARLELDTPLTKYARGEHVTQSWLGAPVVPGLNGRFPVRRDQDRLILGAPFPNVFQGVGLVDADQHFSVAYTVPGQDGIDTRVRLSQGDQVLWETAYAPGGLFGYVDLPTGSADTYRMSFEVANRAPWAQLSTRSRSEWTFRSGRTDSAQPVPLLTLGYDVGVDLRNELRAPVRGAHEVEVTVGHQAGVDIPVNRLTFEASYDDGGRWRHLRTVRHGDGRYTADLPASAPAKARFVSFRVHAQDANGNQLTQEITRAVALPHGR</sequence>
<feature type="active site" description="Charge relay system" evidence="8 9">
    <location>
        <position position="241"/>
    </location>
</feature>
<keyword evidence="4 9" id="KW-0645">Protease</keyword>
<proteinExistence type="inferred from homology"/>
<organism evidence="14 15">
    <name type="scientific">Actinopolymorpha cephalotaxi</name>
    <dbReference type="NCBI Taxonomy" id="504797"/>
    <lineage>
        <taxon>Bacteria</taxon>
        <taxon>Bacillati</taxon>
        <taxon>Actinomycetota</taxon>
        <taxon>Actinomycetes</taxon>
        <taxon>Propionibacteriales</taxon>
        <taxon>Actinopolymorphaceae</taxon>
        <taxon>Actinopolymorpha</taxon>
    </lineage>
</organism>
<name>A0A1I2WSJ6_9ACTN</name>
<feature type="active site" description="Charge relay system" evidence="8 9">
    <location>
        <position position="448"/>
    </location>
</feature>
<dbReference type="PROSITE" id="PS51892">
    <property type="entry name" value="SUBTILASE"/>
    <property type="match status" value="1"/>
</dbReference>
<evidence type="ECO:0000259" key="11">
    <source>
        <dbReference type="Pfam" id="PF00082"/>
    </source>
</evidence>
<dbReference type="PANTHER" id="PTHR43806:SF11">
    <property type="entry name" value="CEREVISIN-RELATED"/>
    <property type="match status" value="1"/>
</dbReference>
<feature type="active site" description="Charge relay system" evidence="8 9">
    <location>
        <position position="273"/>
    </location>
</feature>
<evidence type="ECO:0000313" key="15">
    <source>
        <dbReference type="Proteomes" id="UP000199052"/>
    </source>
</evidence>
<dbReference type="Gene3D" id="3.40.50.200">
    <property type="entry name" value="Peptidase S8/S53 domain"/>
    <property type="match status" value="1"/>
</dbReference>
<evidence type="ECO:0000256" key="10">
    <source>
        <dbReference type="RuleBase" id="RU003355"/>
    </source>
</evidence>
<protein>
    <submittedName>
        <fullName evidence="14">PA domain-containing protein</fullName>
    </submittedName>
    <submittedName>
        <fullName evidence="13">Subtilisin family serine protease</fullName>
    </submittedName>
</protein>
<dbReference type="SUPFAM" id="SSF52025">
    <property type="entry name" value="PA domain"/>
    <property type="match status" value="1"/>
</dbReference>
<dbReference type="GO" id="GO:0006508">
    <property type="term" value="P:proteolysis"/>
    <property type="evidence" value="ECO:0007669"/>
    <property type="project" value="UniProtKB-KW"/>
</dbReference>
<comment type="similarity">
    <text evidence="1 9 10">Belongs to the peptidase S8 family.</text>
</comment>
<dbReference type="Proteomes" id="UP000199052">
    <property type="component" value="Unassembled WGS sequence"/>
</dbReference>
<dbReference type="InterPro" id="IPR000209">
    <property type="entry name" value="Peptidase_S8/S53_dom"/>
</dbReference>
<keyword evidence="3" id="KW-0964">Secreted</keyword>
<evidence type="ECO:0000256" key="9">
    <source>
        <dbReference type="PROSITE-ProRule" id="PRU01240"/>
    </source>
</evidence>
<keyword evidence="5" id="KW-0732">Signal</keyword>
<dbReference type="PANTHER" id="PTHR43806">
    <property type="entry name" value="PEPTIDASE S8"/>
    <property type="match status" value="1"/>
</dbReference>
<reference evidence="14 15" key="1">
    <citation type="submission" date="2016-10" db="EMBL/GenBank/DDBJ databases">
        <authorList>
            <person name="de Groot N.N."/>
        </authorList>
    </citation>
    <scope>NUCLEOTIDE SEQUENCE [LARGE SCALE GENOMIC DNA]</scope>
    <source>
        <strain evidence="14 15">CPCC 202808</strain>
    </source>
</reference>
<evidence type="ECO:0000259" key="12">
    <source>
        <dbReference type="Pfam" id="PF02225"/>
    </source>
</evidence>
<dbReference type="Pfam" id="PF02225">
    <property type="entry name" value="PA"/>
    <property type="match status" value="1"/>
</dbReference>
<evidence type="ECO:0000256" key="1">
    <source>
        <dbReference type="ARBA" id="ARBA00011073"/>
    </source>
</evidence>
<dbReference type="Gene3D" id="3.50.30.30">
    <property type="match status" value="1"/>
</dbReference>
<dbReference type="Proteomes" id="UP000533017">
    <property type="component" value="Unassembled WGS sequence"/>
</dbReference>
<dbReference type="RefSeq" id="WP_175542619.1">
    <property type="nucleotide sequence ID" value="NZ_FOOI01000011.1"/>
</dbReference>
<dbReference type="PRINTS" id="PR00723">
    <property type="entry name" value="SUBTILISIN"/>
</dbReference>
<dbReference type="PROSITE" id="PS00136">
    <property type="entry name" value="SUBTILASE_ASP"/>
    <property type="match status" value="1"/>
</dbReference>
<dbReference type="EMBL" id="FOOI01000011">
    <property type="protein sequence ID" value="SFH04265.1"/>
    <property type="molecule type" value="Genomic_DNA"/>
</dbReference>
<dbReference type="InterPro" id="IPR023827">
    <property type="entry name" value="Peptidase_S8_Asp-AS"/>
</dbReference>
<evidence type="ECO:0000256" key="2">
    <source>
        <dbReference type="ARBA" id="ARBA00022512"/>
    </source>
</evidence>
<dbReference type="PROSITE" id="PS00138">
    <property type="entry name" value="SUBTILASE_SER"/>
    <property type="match status" value="1"/>
</dbReference>
<dbReference type="PROSITE" id="PS00137">
    <property type="entry name" value="SUBTILASE_HIS"/>
    <property type="match status" value="1"/>
</dbReference>
<dbReference type="STRING" id="504797.SAMN05421678_11178"/>
<dbReference type="InterPro" id="IPR022398">
    <property type="entry name" value="Peptidase_S8_His-AS"/>
</dbReference>
<evidence type="ECO:0000256" key="4">
    <source>
        <dbReference type="ARBA" id="ARBA00022670"/>
    </source>
</evidence>
<dbReference type="InterPro" id="IPR050131">
    <property type="entry name" value="Peptidase_S8_subtilisin-like"/>
</dbReference>
<dbReference type="InterPro" id="IPR046450">
    <property type="entry name" value="PA_dom_sf"/>
</dbReference>
<feature type="domain" description="PA" evidence="12">
    <location>
        <begin position="846"/>
        <end position="928"/>
    </location>
</feature>
<reference evidence="13 16" key="2">
    <citation type="submission" date="2020-07" db="EMBL/GenBank/DDBJ databases">
        <title>Sequencing the genomes of 1000 actinobacteria strains.</title>
        <authorList>
            <person name="Klenk H.-P."/>
        </authorList>
    </citation>
    <scope>NUCLEOTIDE SEQUENCE [LARGE SCALE GENOMIC DNA]</scope>
    <source>
        <strain evidence="13 16">DSM 45117</strain>
    </source>
</reference>
<evidence type="ECO:0000313" key="14">
    <source>
        <dbReference type="EMBL" id="SFH04265.1"/>
    </source>
</evidence>
<keyword evidence="16" id="KW-1185">Reference proteome</keyword>
<accession>A0A1I2WSJ6</accession>